<proteinExistence type="inferred from homology"/>
<feature type="chain" id="PRO_5038686821" description="Peptidoglycan recognition protein family domain-containing protein" evidence="3">
    <location>
        <begin position="32"/>
        <end position="733"/>
    </location>
</feature>
<feature type="region of interest" description="Disordered" evidence="2">
    <location>
        <begin position="161"/>
        <end position="236"/>
    </location>
</feature>
<evidence type="ECO:0000313" key="7">
    <source>
        <dbReference type="Proteomes" id="UP000185434"/>
    </source>
</evidence>
<feature type="compositionally biased region" description="Low complexity" evidence="2">
    <location>
        <begin position="484"/>
        <end position="529"/>
    </location>
</feature>
<dbReference type="Proteomes" id="UP000185434">
    <property type="component" value="Chromosome"/>
</dbReference>
<protein>
    <recommendedName>
        <fullName evidence="8">Peptidoglycan recognition protein family domain-containing protein</fullName>
    </recommendedName>
</protein>
<evidence type="ECO:0000259" key="5">
    <source>
        <dbReference type="SMART" id="SM00701"/>
    </source>
</evidence>
<name>A0A1L7CV31_9CORY</name>
<comment type="similarity">
    <text evidence="1">Belongs to the N-acetylmuramoyl-L-alanine amidase 2 family.</text>
</comment>
<feature type="compositionally biased region" description="Acidic residues" evidence="2">
    <location>
        <begin position="183"/>
        <end position="193"/>
    </location>
</feature>
<feature type="domain" description="N-acetylmuramoyl-L-alanine amidase" evidence="4">
    <location>
        <begin position="290"/>
        <end position="454"/>
    </location>
</feature>
<gene>
    <name evidence="6" type="ORF">CFRA_11005</name>
</gene>
<dbReference type="PANTHER" id="PTHR11022">
    <property type="entry name" value="PEPTIDOGLYCAN RECOGNITION PROTEIN"/>
    <property type="match status" value="1"/>
</dbReference>
<feature type="region of interest" description="Disordered" evidence="2">
    <location>
        <begin position="478"/>
        <end position="547"/>
    </location>
</feature>
<dbReference type="GO" id="GO:0008745">
    <property type="term" value="F:N-acetylmuramoyl-L-alanine amidase activity"/>
    <property type="evidence" value="ECO:0007669"/>
    <property type="project" value="InterPro"/>
</dbReference>
<dbReference type="STRING" id="1437875.CFRA_11005"/>
<organism evidence="6 7">
    <name type="scientific">Corynebacterium frankenforstense DSM 45800</name>
    <dbReference type="NCBI Taxonomy" id="1437875"/>
    <lineage>
        <taxon>Bacteria</taxon>
        <taxon>Bacillati</taxon>
        <taxon>Actinomycetota</taxon>
        <taxon>Actinomycetes</taxon>
        <taxon>Mycobacteriales</taxon>
        <taxon>Corynebacteriaceae</taxon>
        <taxon>Corynebacterium</taxon>
    </lineage>
</organism>
<dbReference type="GO" id="GO:0009253">
    <property type="term" value="P:peptidoglycan catabolic process"/>
    <property type="evidence" value="ECO:0007669"/>
    <property type="project" value="InterPro"/>
</dbReference>
<dbReference type="Pfam" id="PF01510">
    <property type="entry name" value="Amidase_2"/>
    <property type="match status" value="1"/>
</dbReference>
<evidence type="ECO:0008006" key="8">
    <source>
        <dbReference type="Google" id="ProtNLM"/>
    </source>
</evidence>
<dbReference type="SUPFAM" id="SSF55846">
    <property type="entry name" value="N-acetylmuramoyl-L-alanine amidase-like"/>
    <property type="match status" value="1"/>
</dbReference>
<keyword evidence="3" id="KW-0732">Signal</keyword>
<dbReference type="PANTHER" id="PTHR11022:SF41">
    <property type="entry name" value="PEPTIDOGLYCAN-RECOGNITION PROTEIN LC-RELATED"/>
    <property type="match status" value="1"/>
</dbReference>
<evidence type="ECO:0000256" key="2">
    <source>
        <dbReference type="SAM" id="MobiDB-lite"/>
    </source>
</evidence>
<sequence length="733" mass="75414">MHQRRRLTMKRHRPTLAVVSSVALLAAAVFGGNQVLNTQSDGSGPVDVLNVSESFADGDNVAVDDAAINAQGGEGERTVKEFTRDEEFSMFALTWEGPRDVAAYVRAEIDGQWGPWHDLEPIGETAGDKHGTELIYVEPTHKVQVSTAGVDLLGGAADGAADGAAGAAPGEENAADGAADAAPEGDENAENAEPEQTAPARDAEPAAPASDDAASESDGDDRDAGGAAPMPADYAGIRPVAETEDTSATDAEDLSAVFIDGNAQAGIAPTAETDGMPSIVSRGGWGANESKRCMSPQIDDHVSALTIHHTAGSNNYSRAQAAAQVRGIYNYHAVTLGWCDIGYNALVDKYGTIYEGRYGGLTKAVQGAHAGGFNQNTWGISMIGDYTSTTPPEATIEAVGKLAGWRAAVAGFDPTGRSTHYSEGTSYTKYPAGTPVTLPNIFAHRDVGRTTCPGDAGYAQMDRIRQLAKAQYSAIKGGATGAEQSTSTTTSPGTSDQTSTPSTTTQSDGTSTTSTTTPQSNSTTTTTNQRAANTGDAPRGPLAGGDRDVTEILKGLTSDSRAEQVAAVGGLAALGIAAVLANPDVRAEIGQLGDVKVLNDITLRDVPPIIDKLVTLSGNSEIEAKWRDINAVFGPVLGSARSGVTTTPAANGGETSYALFDNGIITSSDAAGTHALWGAIADAWAKQGFDSGPLGLPTGEQRTEGGVQKVDFQNGLISYDPATGAVDINLAGN</sequence>
<feature type="signal peptide" evidence="3">
    <location>
        <begin position="1"/>
        <end position="31"/>
    </location>
</feature>
<dbReference type="CDD" id="cd06583">
    <property type="entry name" value="PGRP"/>
    <property type="match status" value="1"/>
</dbReference>
<dbReference type="KEGG" id="cfk:CFRA_11005"/>
<dbReference type="InterPro" id="IPR036505">
    <property type="entry name" value="Amidase/PGRP_sf"/>
</dbReference>
<feature type="compositionally biased region" description="Low complexity" evidence="2">
    <location>
        <begin position="194"/>
        <end position="212"/>
    </location>
</feature>
<evidence type="ECO:0000313" key="6">
    <source>
        <dbReference type="EMBL" id="APT89668.1"/>
    </source>
</evidence>
<feature type="compositionally biased region" description="Low complexity" evidence="2">
    <location>
        <begin position="161"/>
        <end position="182"/>
    </location>
</feature>
<evidence type="ECO:0000256" key="3">
    <source>
        <dbReference type="SAM" id="SignalP"/>
    </source>
</evidence>
<evidence type="ECO:0000256" key="1">
    <source>
        <dbReference type="ARBA" id="ARBA00007553"/>
    </source>
</evidence>
<dbReference type="InterPro" id="IPR015510">
    <property type="entry name" value="PGRP"/>
</dbReference>
<dbReference type="EMBL" id="CP009247">
    <property type="protein sequence ID" value="APT89668.1"/>
    <property type="molecule type" value="Genomic_DNA"/>
</dbReference>
<keyword evidence="7" id="KW-1185">Reference proteome</keyword>
<dbReference type="AlphaFoldDB" id="A0A1L7CV31"/>
<accession>A0A1L7CV31</accession>
<dbReference type="InterPro" id="IPR002502">
    <property type="entry name" value="Amidase_domain"/>
</dbReference>
<dbReference type="SMART" id="SM00644">
    <property type="entry name" value="Ami_2"/>
    <property type="match status" value="1"/>
</dbReference>
<dbReference type="SMART" id="SM00701">
    <property type="entry name" value="PGRP"/>
    <property type="match status" value="1"/>
</dbReference>
<dbReference type="Pfam" id="PF08310">
    <property type="entry name" value="LGFP"/>
    <property type="match status" value="1"/>
</dbReference>
<feature type="domain" description="Peptidoglycan recognition protein family" evidence="5">
    <location>
        <begin position="277"/>
        <end position="425"/>
    </location>
</feature>
<dbReference type="GO" id="GO:0008270">
    <property type="term" value="F:zinc ion binding"/>
    <property type="evidence" value="ECO:0007669"/>
    <property type="project" value="InterPro"/>
</dbReference>
<dbReference type="InterPro" id="IPR013207">
    <property type="entry name" value="LGFP"/>
</dbReference>
<dbReference type="InterPro" id="IPR006619">
    <property type="entry name" value="PGRP_domain_met/bac"/>
</dbReference>
<reference evidence="6 7" key="1">
    <citation type="submission" date="2014-08" db="EMBL/GenBank/DDBJ databases">
        <title>Complete genome sequence of Corynebacterium frankenforstense ST18(T) (=DSM 45800(T)), isolated from raw cow milk.</title>
        <authorList>
            <person name="Ruckert C."/>
            <person name="Albersmeier A."/>
            <person name="Winkler A."/>
            <person name="Lipski A."/>
            <person name="Kalinowski J."/>
        </authorList>
    </citation>
    <scope>NUCLEOTIDE SEQUENCE [LARGE SCALE GENOMIC DNA]</scope>
    <source>
        <strain evidence="6 7">ST18</strain>
    </source>
</reference>
<evidence type="ECO:0000259" key="4">
    <source>
        <dbReference type="SMART" id="SM00644"/>
    </source>
</evidence>
<dbReference type="Gene3D" id="3.40.80.10">
    <property type="entry name" value="Peptidoglycan recognition protein-like"/>
    <property type="match status" value="1"/>
</dbReference>